<sequence length="130" mass="14142">MTGNAPSEVSPQSGEEYEMKISGIVSFSVNSDSDSDDYEQSFESASESPSSDFSSTGLTDGQQISSTPRPSHENADCVSDDSNSGSSSPKPDIPVPESQHETPFEEVKKKRSRTTTYKKDNKRLDDRPTP</sequence>
<organism evidence="1 2">
    <name type="scientific">Dallia pectoralis</name>
    <name type="common">Alaska blackfish</name>
    <dbReference type="NCBI Taxonomy" id="75939"/>
    <lineage>
        <taxon>Eukaryota</taxon>
        <taxon>Metazoa</taxon>
        <taxon>Chordata</taxon>
        <taxon>Craniata</taxon>
        <taxon>Vertebrata</taxon>
        <taxon>Euteleostomi</taxon>
        <taxon>Actinopterygii</taxon>
        <taxon>Neopterygii</taxon>
        <taxon>Teleostei</taxon>
        <taxon>Protacanthopterygii</taxon>
        <taxon>Esociformes</taxon>
        <taxon>Umbridae</taxon>
        <taxon>Dallia</taxon>
    </lineage>
</organism>
<gene>
    <name evidence="1" type="ORF">DPEC_G00094780</name>
</gene>
<dbReference type="EMBL" id="CM055734">
    <property type="protein sequence ID" value="KAJ8009751.1"/>
    <property type="molecule type" value="Genomic_DNA"/>
</dbReference>
<evidence type="ECO:0000313" key="1">
    <source>
        <dbReference type="EMBL" id="KAJ8009751.1"/>
    </source>
</evidence>
<evidence type="ECO:0000313" key="2">
    <source>
        <dbReference type="Proteomes" id="UP001157502"/>
    </source>
</evidence>
<protein>
    <submittedName>
        <fullName evidence="1">Uncharacterized protein</fullName>
    </submittedName>
</protein>
<dbReference type="Proteomes" id="UP001157502">
    <property type="component" value="Chromosome 7"/>
</dbReference>
<reference evidence="1" key="1">
    <citation type="submission" date="2021-05" db="EMBL/GenBank/DDBJ databases">
        <authorList>
            <person name="Pan Q."/>
            <person name="Jouanno E."/>
            <person name="Zahm M."/>
            <person name="Klopp C."/>
            <person name="Cabau C."/>
            <person name="Louis A."/>
            <person name="Berthelot C."/>
            <person name="Parey E."/>
            <person name="Roest Crollius H."/>
            <person name="Montfort J."/>
            <person name="Robinson-Rechavi M."/>
            <person name="Bouchez O."/>
            <person name="Lampietro C."/>
            <person name="Lopez Roques C."/>
            <person name="Donnadieu C."/>
            <person name="Postlethwait J."/>
            <person name="Bobe J."/>
            <person name="Dillon D."/>
            <person name="Chandos A."/>
            <person name="von Hippel F."/>
            <person name="Guiguen Y."/>
        </authorList>
    </citation>
    <scope>NUCLEOTIDE SEQUENCE</scope>
    <source>
        <strain evidence="1">YG-Jan2019</strain>
    </source>
</reference>
<accession>A0ACC2H1F7</accession>
<comment type="caution">
    <text evidence="1">The sequence shown here is derived from an EMBL/GenBank/DDBJ whole genome shotgun (WGS) entry which is preliminary data.</text>
</comment>
<name>A0ACC2H1F7_DALPE</name>
<keyword evidence="2" id="KW-1185">Reference proteome</keyword>
<proteinExistence type="predicted"/>